<dbReference type="GO" id="GO:0003700">
    <property type="term" value="F:DNA-binding transcription factor activity"/>
    <property type="evidence" value="ECO:0007669"/>
    <property type="project" value="InterPro"/>
</dbReference>
<keyword evidence="1" id="KW-0678">Repressor</keyword>
<dbReference type="SMART" id="SM00345">
    <property type="entry name" value="HTH_GNTR"/>
    <property type="match status" value="1"/>
</dbReference>
<keyword evidence="9" id="KW-1185">Reference proteome</keyword>
<dbReference type="SUPFAM" id="SSF48008">
    <property type="entry name" value="GntR ligand-binding domain-like"/>
    <property type="match status" value="1"/>
</dbReference>
<dbReference type="Proteomes" id="UP001139516">
    <property type="component" value="Unassembled WGS sequence"/>
</dbReference>
<dbReference type="PANTHER" id="PTHR43537">
    <property type="entry name" value="TRANSCRIPTIONAL REGULATOR, GNTR FAMILY"/>
    <property type="match status" value="1"/>
</dbReference>
<evidence type="ECO:0000256" key="6">
    <source>
        <dbReference type="ARBA" id="ARBA00039592"/>
    </source>
</evidence>
<feature type="domain" description="HTH gntR-type" evidence="7">
    <location>
        <begin position="8"/>
        <end position="76"/>
    </location>
</feature>
<dbReference type="Gene3D" id="1.10.10.10">
    <property type="entry name" value="Winged helix-like DNA-binding domain superfamily/Winged helix DNA-binding domain"/>
    <property type="match status" value="1"/>
</dbReference>
<dbReference type="InterPro" id="IPR036388">
    <property type="entry name" value="WH-like_DNA-bd_sf"/>
</dbReference>
<gene>
    <name evidence="8" type="ORF">M0638_15900</name>
</gene>
<evidence type="ECO:0000256" key="2">
    <source>
        <dbReference type="ARBA" id="ARBA00023015"/>
    </source>
</evidence>
<evidence type="ECO:0000313" key="8">
    <source>
        <dbReference type="EMBL" id="MCK8785863.1"/>
    </source>
</evidence>
<dbReference type="PROSITE" id="PS50949">
    <property type="entry name" value="HTH_GNTR"/>
    <property type="match status" value="1"/>
</dbReference>
<reference evidence="8" key="1">
    <citation type="submission" date="2022-04" db="EMBL/GenBank/DDBJ databases">
        <title>Roseomonas acroporae sp. nov., isolated from coral Acropora digitifera.</title>
        <authorList>
            <person name="Sun H."/>
        </authorList>
    </citation>
    <scope>NUCLEOTIDE SEQUENCE</scope>
    <source>
        <strain evidence="8">NAR14</strain>
    </source>
</reference>
<dbReference type="CDD" id="cd07377">
    <property type="entry name" value="WHTH_GntR"/>
    <property type="match status" value="1"/>
</dbReference>
<evidence type="ECO:0000259" key="7">
    <source>
        <dbReference type="PROSITE" id="PS50949"/>
    </source>
</evidence>
<comment type="function">
    <text evidence="5">Transcriptional repressor for the pyruvate dehydrogenase complex genes aceEF and lpd.</text>
</comment>
<dbReference type="PRINTS" id="PR00035">
    <property type="entry name" value="HTHGNTR"/>
</dbReference>
<dbReference type="RefSeq" id="WP_248667976.1">
    <property type="nucleotide sequence ID" value="NZ_JALPRX010000068.1"/>
</dbReference>
<dbReference type="PANTHER" id="PTHR43537:SF34">
    <property type="entry name" value="PYRUVATE DEHYDROGENASE COMPLEX REPRESSOR"/>
    <property type="match status" value="1"/>
</dbReference>
<keyword evidence="2" id="KW-0805">Transcription regulation</keyword>
<sequence length="258" mass="28323">MTTPPRPGRTAATVARHIEDLIREGSLRPGEKLLPEREVAERLAVSRPTLREGIGLLESKGLLIGEPGGATRVAPLGAAMTDPLVTLLAERVETTYDYLEFREIIEGSAARLAAERATEVDLDTLRRCLDRMTEAHGKADPTDEAAADVELHVAIYEATHNVVLLHIMRALAQMLRANVFYSREKLYSRPEVRDLLFAQHRAIHDAILARDAAGAQHAAERHIGFTHAALKQIRDAEARLETSLRRIGSGRIGAEGEG</sequence>
<dbReference type="InterPro" id="IPR008920">
    <property type="entry name" value="TF_FadR/GntR_C"/>
</dbReference>
<dbReference type="InterPro" id="IPR036390">
    <property type="entry name" value="WH_DNA-bd_sf"/>
</dbReference>
<evidence type="ECO:0000256" key="4">
    <source>
        <dbReference type="ARBA" id="ARBA00023163"/>
    </source>
</evidence>
<evidence type="ECO:0000256" key="5">
    <source>
        <dbReference type="ARBA" id="ARBA00037357"/>
    </source>
</evidence>
<dbReference type="SUPFAM" id="SSF46785">
    <property type="entry name" value="Winged helix' DNA-binding domain"/>
    <property type="match status" value="1"/>
</dbReference>
<evidence type="ECO:0000256" key="3">
    <source>
        <dbReference type="ARBA" id="ARBA00023125"/>
    </source>
</evidence>
<accession>A0A9X2BUQ8</accession>
<dbReference type="Gene3D" id="1.20.120.530">
    <property type="entry name" value="GntR ligand-binding domain-like"/>
    <property type="match status" value="1"/>
</dbReference>
<keyword evidence="4" id="KW-0804">Transcription</keyword>
<evidence type="ECO:0000313" key="9">
    <source>
        <dbReference type="Proteomes" id="UP001139516"/>
    </source>
</evidence>
<dbReference type="InterPro" id="IPR000524">
    <property type="entry name" value="Tscrpt_reg_HTH_GntR"/>
</dbReference>
<name>A0A9X2BUQ8_9PROT</name>
<dbReference type="Pfam" id="PF07729">
    <property type="entry name" value="FCD"/>
    <property type="match status" value="1"/>
</dbReference>
<proteinExistence type="predicted"/>
<evidence type="ECO:0000256" key="1">
    <source>
        <dbReference type="ARBA" id="ARBA00022491"/>
    </source>
</evidence>
<keyword evidence="3" id="KW-0238">DNA-binding</keyword>
<dbReference type="InterPro" id="IPR011711">
    <property type="entry name" value="GntR_C"/>
</dbReference>
<dbReference type="AlphaFoldDB" id="A0A9X2BUQ8"/>
<dbReference type="SMART" id="SM00895">
    <property type="entry name" value="FCD"/>
    <property type="match status" value="1"/>
</dbReference>
<dbReference type="GO" id="GO:0003677">
    <property type="term" value="F:DNA binding"/>
    <property type="evidence" value="ECO:0007669"/>
    <property type="project" value="UniProtKB-KW"/>
</dbReference>
<comment type="caution">
    <text evidence="8">The sequence shown here is derived from an EMBL/GenBank/DDBJ whole genome shotgun (WGS) entry which is preliminary data.</text>
</comment>
<dbReference type="EMBL" id="JALPRX010000068">
    <property type="protein sequence ID" value="MCK8785863.1"/>
    <property type="molecule type" value="Genomic_DNA"/>
</dbReference>
<protein>
    <recommendedName>
        <fullName evidence="6">Pyruvate dehydrogenase complex repressor</fullName>
    </recommendedName>
</protein>
<organism evidence="8 9">
    <name type="scientific">Roseomonas acroporae</name>
    <dbReference type="NCBI Taxonomy" id="2937791"/>
    <lineage>
        <taxon>Bacteria</taxon>
        <taxon>Pseudomonadati</taxon>
        <taxon>Pseudomonadota</taxon>
        <taxon>Alphaproteobacteria</taxon>
        <taxon>Acetobacterales</taxon>
        <taxon>Roseomonadaceae</taxon>
        <taxon>Roseomonas</taxon>
    </lineage>
</organism>
<dbReference type="Pfam" id="PF00392">
    <property type="entry name" value="GntR"/>
    <property type="match status" value="1"/>
</dbReference>